<evidence type="ECO:0000313" key="2">
    <source>
        <dbReference type="EMBL" id="MFD1202457.1"/>
    </source>
</evidence>
<feature type="transmembrane region" description="Helical" evidence="1">
    <location>
        <begin position="80"/>
        <end position="100"/>
    </location>
</feature>
<sequence>MTQRTGSPTYTDWLWHNWNAIGLTLALLLALTWFWTVAEIPALGLLIAAVILAGGGLGLLPRRILRGSGHTTLPGRMAPLLIAHWWCSAVFLFLHVTTSARITSAIPLLEPLGAPFNERLAGTIVGWALAAYFGTLIALFVTAIARRTEQLNDALRWRRPSAVVAFLVPALLAAGSVATQFTIESQRDAAGDSVRAAKRYTDGERIALTQQRYDAAQHDVSEVRELIEPESRWASNSPFINRAQSADRTGAESYGFHLDWELDRQATPDAAGAATAHLTERGWRVVNAALSDGPNTFWADHPDGRHMSLIDSKRGAGSTLRYRSLEWWSGDDDGSLGAACPASRLSGYFSTERQPSQPAAQADTPAAQFAAAEWPAC</sequence>
<organism evidence="2 3">
    <name type="scientific">Leucobacter albus</name>
    <dbReference type="NCBI Taxonomy" id="272210"/>
    <lineage>
        <taxon>Bacteria</taxon>
        <taxon>Bacillati</taxon>
        <taxon>Actinomycetota</taxon>
        <taxon>Actinomycetes</taxon>
        <taxon>Micrococcales</taxon>
        <taxon>Microbacteriaceae</taxon>
        <taxon>Leucobacter</taxon>
    </lineage>
</organism>
<evidence type="ECO:0000256" key="1">
    <source>
        <dbReference type="SAM" id="Phobius"/>
    </source>
</evidence>
<feature type="transmembrane region" description="Helical" evidence="1">
    <location>
        <begin position="40"/>
        <end position="60"/>
    </location>
</feature>
<keyword evidence="1" id="KW-1133">Transmembrane helix</keyword>
<accession>A0ABW3TQ79</accession>
<proteinExistence type="predicted"/>
<keyword evidence="1" id="KW-0812">Transmembrane</keyword>
<feature type="transmembrane region" description="Helical" evidence="1">
    <location>
        <begin position="162"/>
        <end position="183"/>
    </location>
</feature>
<keyword evidence="3" id="KW-1185">Reference proteome</keyword>
<keyword evidence="1" id="KW-0472">Membrane</keyword>
<dbReference type="EMBL" id="JBHTLY010000005">
    <property type="protein sequence ID" value="MFD1202457.1"/>
    <property type="molecule type" value="Genomic_DNA"/>
</dbReference>
<gene>
    <name evidence="2" type="ORF">ACFQ3U_11190</name>
</gene>
<evidence type="ECO:0000313" key="3">
    <source>
        <dbReference type="Proteomes" id="UP001597181"/>
    </source>
</evidence>
<dbReference type="RefSeq" id="WP_343960422.1">
    <property type="nucleotide sequence ID" value="NZ_BAAAKZ010000008.1"/>
</dbReference>
<dbReference type="Proteomes" id="UP001597181">
    <property type="component" value="Unassembled WGS sequence"/>
</dbReference>
<protein>
    <submittedName>
        <fullName evidence="2">Uncharacterized protein</fullName>
    </submittedName>
</protein>
<feature type="transmembrane region" description="Helical" evidence="1">
    <location>
        <begin position="12"/>
        <end position="34"/>
    </location>
</feature>
<feature type="transmembrane region" description="Helical" evidence="1">
    <location>
        <begin position="120"/>
        <end position="141"/>
    </location>
</feature>
<name>A0ABW3TQ79_9MICO</name>
<reference evidence="3" key="1">
    <citation type="journal article" date="2019" name="Int. J. Syst. Evol. Microbiol.">
        <title>The Global Catalogue of Microorganisms (GCM) 10K type strain sequencing project: providing services to taxonomists for standard genome sequencing and annotation.</title>
        <authorList>
            <consortium name="The Broad Institute Genomics Platform"/>
            <consortium name="The Broad Institute Genome Sequencing Center for Infectious Disease"/>
            <person name="Wu L."/>
            <person name="Ma J."/>
        </authorList>
    </citation>
    <scope>NUCLEOTIDE SEQUENCE [LARGE SCALE GENOMIC DNA]</scope>
    <source>
        <strain evidence="3">CCUG 50213</strain>
    </source>
</reference>
<comment type="caution">
    <text evidence="2">The sequence shown here is derived from an EMBL/GenBank/DDBJ whole genome shotgun (WGS) entry which is preliminary data.</text>
</comment>